<dbReference type="InterPro" id="IPR001633">
    <property type="entry name" value="EAL_dom"/>
</dbReference>
<dbReference type="Gene3D" id="3.30.70.270">
    <property type="match status" value="1"/>
</dbReference>
<evidence type="ECO:0000259" key="5">
    <source>
        <dbReference type="PROSITE" id="PS50887"/>
    </source>
</evidence>
<dbReference type="SUPFAM" id="SSF55781">
    <property type="entry name" value="GAF domain-like"/>
    <property type="match status" value="2"/>
</dbReference>
<feature type="domain" description="PAC" evidence="3">
    <location>
        <begin position="454"/>
        <end position="506"/>
    </location>
</feature>
<organism evidence="6 7">
    <name type="scientific">Deinococcus knuensis</name>
    <dbReference type="NCBI Taxonomy" id="1837380"/>
    <lineage>
        <taxon>Bacteria</taxon>
        <taxon>Thermotogati</taxon>
        <taxon>Deinococcota</taxon>
        <taxon>Deinococci</taxon>
        <taxon>Deinococcales</taxon>
        <taxon>Deinococcaceae</taxon>
        <taxon>Deinococcus</taxon>
    </lineage>
</organism>
<dbReference type="InterPro" id="IPR043128">
    <property type="entry name" value="Rev_trsase/Diguanyl_cyclase"/>
</dbReference>
<feature type="domain" description="GGDEF" evidence="5">
    <location>
        <begin position="693"/>
        <end position="825"/>
    </location>
</feature>
<dbReference type="InterPro" id="IPR052155">
    <property type="entry name" value="Biofilm_reg_signaling"/>
</dbReference>
<dbReference type="PROSITE" id="PS50883">
    <property type="entry name" value="EAL"/>
    <property type="match status" value="1"/>
</dbReference>
<comment type="caution">
    <text evidence="6">The sequence shown here is derived from an EMBL/GenBank/DDBJ whole genome shotgun (WGS) entry which is preliminary data.</text>
</comment>
<dbReference type="InterPro" id="IPR035965">
    <property type="entry name" value="PAS-like_dom_sf"/>
</dbReference>
<accession>A0ABQ2SQH8</accession>
<reference evidence="7" key="1">
    <citation type="journal article" date="2019" name="Int. J. Syst. Evol. Microbiol.">
        <title>The Global Catalogue of Microorganisms (GCM) 10K type strain sequencing project: providing services to taxonomists for standard genome sequencing and annotation.</title>
        <authorList>
            <consortium name="The Broad Institute Genomics Platform"/>
            <consortium name="The Broad Institute Genome Sequencing Center for Infectious Disease"/>
            <person name="Wu L."/>
            <person name="Ma J."/>
        </authorList>
    </citation>
    <scope>NUCLEOTIDE SEQUENCE [LARGE SCALE GENOMIC DNA]</scope>
    <source>
        <strain evidence="7">JCM 31406</strain>
    </source>
</reference>
<dbReference type="SMART" id="SM00086">
    <property type="entry name" value="PAC"/>
    <property type="match status" value="2"/>
</dbReference>
<dbReference type="SUPFAM" id="SSF141868">
    <property type="entry name" value="EAL domain-like"/>
    <property type="match status" value="1"/>
</dbReference>
<dbReference type="InterPro" id="IPR035919">
    <property type="entry name" value="EAL_sf"/>
</dbReference>
<proteinExistence type="predicted"/>
<dbReference type="SMART" id="SM00091">
    <property type="entry name" value="PAS"/>
    <property type="match status" value="2"/>
</dbReference>
<evidence type="ECO:0000256" key="1">
    <source>
        <dbReference type="SAM" id="MobiDB-lite"/>
    </source>
</evidence>
<dbReference type="Gene3D" id="3.20.20.450">
    <property type="entry name" value="EAL domain"/>
    <property type="match status" value="1"/>
</dbReference>
<dbReference type="PROSITE" id="PS50113">
    <property type="entry name" value="PAC"/>
    <property type="match status" value="2"/>
</dbReference>
<dbReference type="InterPro" id="IPR000700">
    <property type="entry name" value="PAS-assoc_C"/>
</dbReference>
<dbReference type="CDD" id="cd00130">
    <property type="entry name" value="PAS"/>
    <property type="match status" value="1"/>
</dbReference>
<dbReference type="PROSITE" id="PS50887">
    <property type="entry name" value="GGDEF"/>
    <property type="match status" value="1"/>
</dbReference>
<dbReference type="InterPro" id="IPR001610">
    <property type="entry name" value="PAC"/>
</dbReference>
<dbReference type="CDD" id="cd01949">
    <property type="entry name" value="GGDEF"/>
    <property type="match status" value="1"/>
</dbReference>
<evidence type="ECO:0000313" key="7">
    <source>
        <dbReference type="Proteomes" id="UP000620633"/>
    </source>
</evidence>
<feature type="region of interest" description="Disordered" evidence="1">
    <location>
        <begin position="557"/>
        <end position="597"/>
    </location>
</feature>
<feature type="domain" description="PAC" evidence="3">
    <location>
        <begin position="326"/>
        <end position="378"/>
    </location>
</feature>
<dbReference type="InterPro" id="IPR003018">
    <property type="entry name" value="GAF"/>
</dbReference>
<dbReference type="InterPro" id="IPR013656">
    <property type="entry name" value="PAS_4"/>
</dbReference>
<dbReference type="SMART" id="SM00065">
    <property type="entry name" value="GAF"/>
    <property type="match status" value="1"/>
</dbReference>
<dbReference type="Gene3D" id="3.30.450.40">
    <property type="match status" value="2"/>
</dbReference>
<evidence type="ECO:0000313" key="6">
    <source>
        <dbReference type="EMBL" id="GGS36503.1"/>
    </source>
</evidence>
<dbReference type="SUPFAM" id="SSF55073">
    <property type="entry name" value="Nucleotide cyclase"/>
    <property type="match status" value="1"/>
</dbReference>
<dbReference type="PROSITE" id="PS50112">
    <property type="entry name" value="PAS"/>
    <property type="match status" value="1"/>
</dbReference>
<feature type="domain" description="PAS" evidence="2">
    <location>
        <begin position="375"/>
        <end position="452"/>
    </location>
</feature>
<dbReference type="SMART" id="SM00052">
    <property type="entry name" value="EAL"/>
    <property type="match status" value="1"/>
</dbReference>
<dbReference type="CDD" id="cd01948">
    <property type="entry name" value="EAL"/>
    <property type="match status" value="1"/>
</dbReference>
<dbReference type="NCBIfam" id="TIGR00229">
    <property type="entry name" value="sensory_box"/>
    <property type="match status" value="1"/>
</dbReference>
<dbReference type="SUPFAM" id="SSF55785">
    <property type="entry name" value="PYP-like sensor domain (PAS domain)"/>
    <property type="match status" value="2"/>
</dbReference>
<evidence type="ECO:0000259" key="2">
    <source>
        <dbReference type="PROSITE" id="PS50112"/>
    </source>
</evidence>
<dbReference type="PANTHER" id="PTHR44757">
    <property type="entry name" value="DIGUANYLATE CYCLASE DGCP"/>
    <property type="match status" value="1"/>
</dbReference>
<name>A0ABQ2SQH8_9DEIO</name>
<dbReference type="InterPro" id="IPR000160">
    <property type="entry name" value="GGDEF_dom"/>
</dbReference>
<dbReference type="Pfam" id="PF00990">
    <property type="entry name" value="GGDEF"/>
    <property type="match status" value="1"/>
</dbReference>
<feature type="domain" description="EAL" evidence="4">
    <location>
        <begin position="834"/>
        <end position="1087"/>
    </location>
</feature>
<dbReference type="PANTHER" id="PTHR44757:SF2">
    <property type="entry name" value="BIOFILM ARCHITECTURE MAINTENANCE PROTEIN MBAA"/>
    <property type="match status" value="1"/>
</dbReference>
<sequence>MGSGPDVALDRLVKLISQEFGVSMTMINLVDDQQQWSKAAVGYPGGSVPLDESLCVLITRTRQPLIVPDASQLASLKNHPAVVGPANIQFYVGVPLCTADGEVLGALCIADSTPRPVDDLMLQRLQQYVGVVEALLEQTQVTLAMTSALKTFDHSPLTIVATTLHGRVQYVNRRALTEYTLNQSDFTQTFDPLLPLTFLSTEQEAACRAAVTSGHAWNGEVSWGRRILQLSVNPTRTPAGQHTGSSYVLQDVTQERQVEILKQRLFAESGETLQLIDAGGVIVYDTRGPDHSGQHFTLSPEWQRLHAHDAPALLAAIHPAALTGNRELLWRYEPPGDPVQWVRTKAAPVLDEHGHLMHTLLVHQYVTEHMEAEQQRQVLEAAIRAASEPIMVASVGAYVSGNLDLTVIFANGAFTNLTGYPHDELLGRHPEFLYRSRPAVLRRIYAQVMRGEIVHLTTRVPGRAGQPRWLRATVSPVTAEQGRVAFLLVIAQDITQERRVRQRDEDRRRALELSVMGAPLTDVLCVVTREVTRVLPEVSAAIWQRDGDRLHLRAQHGPVPTVKQELPVDADTPSARAAHSGHPSFQPGGPTASLPELGLTSSAPACWSQPILGQEGAVLGAVSVYPRQQHLIIPDPVETLQDAARLAAVLINRDAAQQATRHMAMHDALTGLPNRTEFTRLLSAALHALPDGQTLALGFLDLNRFKAVNDLLGHMAGDQLLRECARRLCQAVGETGHVARMGGDEFTVIFPRVQSPAEVPRLAAQVLSAFEADFHVEGQDLYVQASVGFALAQTADAAIPTLLRQADTAMYHAKHRRLPWATYTSTLRPGAPADVTLTSALHRAHLNSELELHYQPILGPQGTAVEVEALMRWPGGPSGSCSPGVFIPAAEESGLIVPIGKWALQAACRDAALFQSVAPGLRVAVNVSVRQFQQPDFEHTVLAALHDSGLPPSLLTLELTEGVVVEAQETLRKLRRLRDAGMRLVVDDFGTGYSSLQYLKRLPVTGVKVDQSFMTGLQTDLNGADAHIIHAAAQVCRGLQLELVLEGIETPAQDLFVRQINPAGRQGWLYSAALPLPRLLTWLNLDQT</sequence>
<keyword evidence="7" id="KW-1185">Reference proteome</keyword>
<dbReference type="NCBIfam" id="TIGR00254">
    <property type="entry name" value="GGDEF"/>
    <property type="match status" value="1"/>
</dbReference>
<protein>
    <recommendedName>
        <fullName evidence="8">Diguanylate cyclase</fullName>
    </recommendedName>
</protein>
<evidence type="ECO:0008006" key="8">
    <source>
        <dbReference type="Google" id="ProtNLM"/>
    </source>
</evidence>
<dbReference type="Pfam" id="PF00563">
    <property type="entry name" value="EAL"/>
    <property type="match status" value="1"/>
</dbReference>
<dbReference type="Pfam" id="PF01590">
    <property type="entry name" value="GAF"/>
    <property type="match status" value="1"/>
</dbReference>
<dbReference type="InterPro" id="IPR000014">
    <property type="entry name" value="PAS"/>
</dbReference>
<dbReference type="InterPro" id="IPR029787">
    <property type="entry name" value="Nucleotide_cyclase"/>
</dbReference>
<dbReference type="EMBL" id="BMQO01000019">
    <property type="protein sequence ID" value="GGS36503.1"/>
    <property type="molecule type" value="Genomic_DNA"/>
</dbReference>
<dbReference type="Pfam" id="PF08448">
    <property type="entry name" value="PAS_4"/>
    <property type="match status" value="2"/>
</dbReference>
<gene>
    <name evidence="6" type="ORF">GCM10008961_30210</name>
</gene>
<dbReference type="InterPro" id="IPR029016">
    <property type="entry name" value="GAF-like_dom_sf"/>
</dbReference>
<dbReference type="Proteomes" id="UP000620633">
    <property type="component" value="Unassembled WGS sequence"/>
</dbReference>
<evidence type="ECO:0000259" key="4">
    <source>
        <dbReference type="PROSITE" id="PS50883"/>
    </source>
</evidence>
<dbReference type="Gene3D" id="3.30.450.20">
    <property type="entry name" value="PAS domain"/>
    <property type="match status" value="2"/>
</dbReference>
<evidence type="ECO:0000259" key="3">
    <source>
        <dbReference type="PROSITE" id="PS50113"/>
    </source>
</evidence>
<dbReference type="SMART" id="SM00267">
    <property type="entry name" value="GGDEF"/>
    <property type="match status" value="1"/>
</dbReference>